<dbReference type="AlphaFoldDB" id="A0A1D7U2S5"/>
<sequence length="187" mass="19686">MAWVDGARPAAAAADLPKQWQTPPGTTVIVTRNTGAGLRIGVAGAGFVASYRANAVAAWSNPPDSSLDFRVYIEIGTQHQRHAGVPTLNAGPMPSGKCIIISGAQAAPLNSGIGPVLVYALAVYARRHGITWIRTGTTANAWWFHFLGGDPLNPGGDFNTTANVEQWSGARAAQQGWAIAPVTNHHW</sequence>
<dbReference type="KEGG" id="bvv:BHK69_15530"/>
<evidence type="ECO:0000313" key="2">
    <source>
        <dbReference type="Proteomes" id="UP000094969"/>
    </source>
</evidence>
<dbReference type="Proteomes" id="UP000094969">
    <property type="component" value="Chromosome"/>
</dbReference>
<organism evidence="1 2">
    <name type="scientific">Bosea vaviloviae</name>
    <dbReference type="NCBI Taxonomy" id="1526658"/>
    <lineage>
        <taxon>Bacteria</taxon>
        <taxon>Pseudomonadati</taxon>
        <taxon>Pseudomonadota</taxon>
        <taxon>Alphaproteobacteria</taxon>
        <taxon>Hyphomicrobiales</taxon>
        <taxon>Boseaceae</taxon>
        <taxon>Bosea</taxon>
    </lineage>
</organism>
<keyword evidence="2" id="KW-1185">Reference proteome</keyword>
<gene>
    <name evidence="1" type="ORF">BHK69_15530</name>
</gene>
<protein>
    <submittedName>
        <fullName evidence="1">Uncharacterized protein</fullName>
    </submittedName>
</protein>
<accession>A0A1D7U2S5</accession>
<reference evidence="1 2" key="1">
    <citation type="journal article" date="2015" name="Antonie Van Leeuwenhoek">
        <title>Bosea vaviloviae sp. nov., a new species of slow-growing rhizobia isolated from nodules of the relict species Vavilovia formosa (Stev.) Fed.</title>
        <authorList>
            <person name="Safronova V.I."/>
            <person name="Kuznetsova I.G."/>
            <person name="Sazanova A.L."/>
            <person name="Kimeklis A.K."/>
            <person name="Belimov A.A."/>
            <person name="Andronov E.E."/>
            <person name="Pinaev A.G."/>
            <person name="Chizhevskaya E.P."/>
            <person name="Pukhaev A.R."/>
            <person name="Popov K.P."/>
            <person name="Willems A."/>
            <person name="Tikhonovich I.A."/>
        </authorList>
    </citation>
    <scope>NUCLEOTIDE SEQUENCE [LARGE SCALE GENOMIC DNA]</scope>
    <source>
        <strain evidence="1 2">Vaf18</strain>
    </source>
</reference>
<dbReference type="EMBL" id="CP017147">
    <property type="protein sequence ID" value="AOO81678.1"/>
    <property type="molecule type" value="Genomic_DNA"/>
</dbReference>
<dbReference type="RefSeq" id="WP_069690889.1">
    <property type="nucleotide sequence ID" value="NZ_CP017147.1"/>
</dbReference>
<proteinExistence type="predicted"/>
<evidence type="ECO:0000313" key="1">
    <source>
        <dbReference type="EMBL" id="AOO81678.1"/>
    </source>
</evidence>
<name>A0A1D7U2S5_9HYPH</name>